<keyword evidence="3" id="KW-1185">Reference proteome</keyword>
<sequence>MTEDLPPPHHRRPDGGSECRDGNDVVVDNWISETTPFERVYEIIRRTDDPESAATIGNRARVSSTTARKHLRTLANTGDVTTSQDGQTTRYRRSETAIITEHAQSLLADLTPEEIASGIAEMKAQIQDWREEYNVESPEEFARTLDINDADSDHGALLTDWYTTRRNLALAQATLAISDASETGHLTGTEMNDDGNGDASAIV</sequence>
<dbReference type="InterPro" id="IPR055766">
    <property type="entry name" value="DUF7342"/>
</dbReference>
<dbReference type="Proteomes" id="UP000199215">
    <property type="component" value="Unassembled WGS sequence"/>
</dbReference>
<feature type="compositionally biased region" description="Basic and acidic residues" evidence="1">
    <location>
        <begin position="13"/>
        <end position="23"/>
    </location>
</feature>
<dbReference type="RefSeq" id="WP_245710240.1">
    <property type="nucleotide sequence ID" value="NZ_FNWU01000017.1"/>
</dbReference>
<feature type="region of interest" description="Disordered" evidence="1">
    <location>
        <begin position="1"/>
        <end position="23"/>
    </location>
</feature>
<gene>
    <name evidence="2" type="ORF">SAMN05192561_11725</name>
</gene>
<accession>A0A1H6JWX0</accession>
<dbReference type="Pfam" id="PF24033">
    <property type="entry name" value="DUF7342"/>
    <property type="match status" value="1"/>
</dbReference>
<feature type="region of interest" description="Disordered" evidence="1">
    <location>
        <begin position="184"/>
        <end position="203"/>
    </location>
</feature>
<dbReference type="EMBL" id="FNWU01000017">
    <property type="protein sequence ID" value="SEH63782.1"/>
    <property type="molecule type" value="Genomic_DNA"/>
</dbReference>
<dbReference type="InterPro" id="IPR036390">
    <property type="entry name" value="WH_DNA-bd_sf"/>
</dbReference>
<reference evidence="2 3" key="1">
    <citation type="submission" date="2016-10" db="EMBL/GenBank/DDBJ databases">
        <authorList>
            <person name="de Groot N.N."/>
        </authorList>
    </citation>
    <scope>NUCLEOTIDE SEQUENCE [LARGE SCALE GENOMIC DNA]</scope>
    <source>
        <strain evidence="2 3">IBRC-M10418</strain>
    </source>
</reference>
<dbReference type="AlphaFoldDB" id="A0A1H6JWX0"/>
<proteinExistence type="predicted"/>
<evidence type="ECO:0000256" key="1">
    <source>
        <dbReference type="SAM" id="MobiDB-lite"/>
    </source>
</evidence>
<dbReference type="Gene3D" id="1.10.10.10">
    <property type="entry name" value="Winged helix-like DNA-binding domain superfamily/Winged helix DNA-binding domain"/>
    <property type="match status" value="1"/>
</dbReference>
<dbReference type="SUPFAM" id="SSF46785">
    <property type="entry name" value="Winged helix' DNA-binding domain"/>
    <property type="match status" value="1"/>
</dbReference>
<protein>
    <submittedName>
        <fullName evidence="2">Uncharacterized protein</fullName>
    </submittedName>
</protein>
<dbReference type="STRING" id="1267564.SAMN05192561_11725"/>
<organism evidence="2 3">
    <name type="scientific">Halopenitus malekzadehii</name>
    <dbReference type="NCBI Taxonomy" id="1267564"/>
    <lineage>
        <taxon>Archaea</taxon>
        <taxon>Methanobacteriati</taxon>
        <taxon>Methanobacteriota</taxon>
        <taxon>Stenosarchaea group</taxon>
        <taxon>Halobacteria</taxon>
        <taxon>Halobacteriales</taxon>
        <taxon>Haloferacaceae</taxon>
        <taxon>Halopenitus</taxon>
    </lineage>
</organism>
<dbReference type="InterPro" id="IPR036388">
    <property type="entry name" value="WH-like_DNA-bd_sf"/>
</dbReference>
<evidence type="ECO:0000313" key="3">
    <source>
        <dbReference type="Proteomes" id="UP000199215"/>
    </source>
</evidence>
<name>A0A1H6JWX0_9EURY</name>
<evidence type="ECO:0000313" key="2">
    <source>
        <dbReference type="EMBL" id="SEH63782.1"/>
    </source>
</evidence>